<feature type="signal peptide" evidence="1">
    <location>
        <begin position="1"/>
        <end position="26"/>
    </location>
</feature>
<evidence type="ECO:0000259" key="2">
    <source>
        <dbReference type="Pfam" id="PF00144"/>
    </source>
</evidence>
<evidence type="ECO:0000313" key="5">
    <source>
        <dbReference type="Proteomes" id="UP001337655"/>
    </source>
</evidence>
<protein>
    <recommendedName>
        <fullName evidence="6">Beta-lactamase-related domain-containing protein</fullName>
    </recommendedName>
</protein>
<dbReference type="AlphaFoldDB" id="A0AAV9PF82"/>
<evidence type="ECO:0008006" key="6">
    <source>
        <dbReference type="Google" id="ProtNLM"/>
    </source>
</evidence>
<dbReference type="Pfam" id="PF26335">
    <property type="entry name" value="ARB_00930_C"/>
    <property type="match status" value="1"/>
</dbReference>
<comment type="caution">
    <text evidence="4">The sequence shown here is derived from an EMBL/GenBank/DDBJ whole genome shotgun (WGS) entry which is preliminary data.</text>
</comment>
<dbReference type="InterPro" id="IPR001466">
    <property type="entry name" value="Beta-lactam-related"/>
</dbReference>
<sequence>MFPPTFKKTPVFAMLISILHISLSTAAFLKMPRTDMAALGNIYLPVTDFSSKIFDEARQTLTSQIDKALAAGDSEYGPLFNNTAFSASVFSLKTGKSIFEYHYEAPTLGKGSYTKGKLTEDTIYRTGSLGKLLLIYTWLVNLGESAYLDPITKYIPEFEEAQKSYKNPIMSTNWSEVTVGALASQLSGIGRDYALGDLSTQSFGAPPPEAAIDSGYPPLPNGGLPCDAYGDDLPSCSRAQFLQGIIDHPPVNHPYYTPSYSNLAYAILGLAYEKASGGMRWDTAADKLYNHELGMLATTAHAPAAGADAVIPYNDSYSLFTFDIGIEGPAGNQYTSTKDLRTWGQAIWTNKLLDPVTTRRWMKPKTFTSRWTSAVGDPWEIYRLGLPVDALTDAYRVVDTYSKGGDVGQYSTAFSLVPDYEIGWSVMAAGEAPGTQKGPIRQMLVDVFYNAMETAMKEQARATFPGIYSCHEINSSVTLTVDGNSGVEVKSWISNSTDMFNNLWLAGHKDFRLYPTSLSYQDGDMTYHKYYLATLFGKHGLQLPSYDPWSDLGEYWIQLDGTMYNNLATDSWIIGFDADGMVQSVESQAVRAVMYRSSE</sequence>
<evidence type="ECO:0000313" key="4">
    <source>
        <dbReference type="EMBL" id="KAK5172114.1"/>
    </source>
</evidence>
<keyword evidence="5" id="KW-1185">Reference proteome</keyword>
<dbReference type="GeneID" id="89925098"/>
<feature type="chain" id="PRO_5043731940" description="Beta-lactamase-related domain-containing protein" evidence="1">
    <location>
        <begin position="27"/>
        <end position="599"/>
    </location>
</feature>
<dbReference type="Gene3D" id="3.40.710.10">
    <property type="entry name" value="DD-peptidase/beta-lactamase superfamily"/>
    <property type="match status" value="1"/>
</dbReference>
<dbReference type="EMBL" id="JAVRRT010000005">
    <property type="protein sequence ID" value="KAK5172114.1"/>
    <property type="molecule type" value="Genomic_DNA"/>
</dbReference>
<evidence type="ECO:0000256" key="1">
    <source>
        <dbReference type="SAM" id="SignalP"/>
    </source>
</evidence>
<dbReference type="SUPFAM" id="SSF56601">
    <property type="entry name" value="beta-lactamase/transpeptidase-like"/>
    <property type="match status" value="1"/>
</dbReference>
<dbReference type="Pfam" id="PF00144">
    <property type="entry name" value="Beta-lactamase"/>
    <property type="match status" value="1"/>
</dbReference>
<proteinExistence type="predicted"/>
<name>A0AAV9PF82_9PEZI</name>
<dbReference type="RefSeq" id="XP_064660958.1">
    <property type="nucleotide sequence ID" value="XM_064801007.1"/>
</dbReference>
<dbReference type="InterPro" id="IPR058664">
    <property type="entry name" value="ARB_00930-like_C"/>
</dbReference>
<keyword evidence="1" id="KW-0732">Signal</keyword>
<dbReference type="Proteomes" id="UP001337655">
    <property type="component" value="Unassembled WGS sequence"/>
</dbReference>
<feature type="domain" description="Beta-lactamase-like ARB-00930-like C-terminal" evidence="3">
    <location>
        <begin position="457"/>
        <end position="597"/>
    </location>
</feature>
<gene>
    <name evidence="4" type="ORF">LTR77_003752</name>
</gene>
<dbReference type="PANTHER" id="PTHR22935:SF97">
    <property type="entry name" value="BETA-LACTAMASE-RELATED DOMAIN-CONTAINING PROTEIN"/>
    <property type="match status" value="1"/>
</dbReference>
<evidence type="ECO:0000259" key="3">
    <source>
        <dbReference type="Pfam" id="PF26335"/>
    </source>
</evidence>
<dbReference type="PANTHER" id="PTHR22935">
    <property type="entry name" value="PENICILLIN-BINDING PROTEIN"/>
    <property type="match status" value="1"/>
</dbReference>
<accession>A0AAV9PF82</accession>
<reference evidence="4 5" key="1">
    <citation type="submission" date="2023-08" db="EMBL/GenBank/DDBJ databases">
        <title>Black Yeasts Isolated from many extreme environments.</title>
        <authorList>
            <person name="Coleine C."/>
            <person name="Stajich J.E."/>
            <person name="Selbmann L."/>
        </authorList>
    </citation>
    <scope>NUCLEOTIDE SEQUENCE [LARGE SCALE GENOMIC DNA]</scope>
    <source>
        <strain evidence="4 5">CCFEE 5935</strain>
    </source>
</reference>
<organism evidence="4 5">
    <name type="scientific">Saxophila tyrrhenica</name>
    <dbReference type="NCBI Taxonomy" id="1690608"/>
    <lineage>
        <taxon>Eukaryota</taxon>
        <taxon>Fungi</taxon>
        <taxon>Dikarya</taxon>
        <taxon>Ascomycota</taxon>
        <taxon>Pezizomycotina</taxon>
        <taxon>Dothideomycetes</taxon>
        <taxon>Dothideomycetidae</taxon>
        <taxon>Mycosphaerellales</taxon>
        <taxon>Extremaceae</taxon>
        <taxon>Saxophila</taxon>
    </lineage>
</organism>
<feature type="domain" description="Beta-lactamase-related" evidence="2">
    <location>
        <begin position="88"/>
        <end position="433"/>
    </location>
</feature>
<dbReference type="InterPro" id="IPR012338">
    <property type="entry name" value="Beta-lactam/transpept-like"/>
</dbReference>
<dbReference type="InterPro" id="IPR051478">
    <property type="entry name" value="Beta-lactamase-like_AB/R"/>
</dbReference>